<protein>
    <submittedName>
        <fullName evidence="4">Uncharacterized protein</fullName>
    </submittedName>
</protein>
<dbReference type="Proteomes" id="UP000035680">
    <property type="component" value="Unassembled WGS sequence"/>
</dbReference>
<evidence type="ECO:0000256" key="1">
    <source>
        <dbReference type="SAM" id="MobiDB-lite"/>
    </source>
</evidence>
<organism evidence="3 4">
    <name type="scientific">Strongyloides venezuelensis</name>
    <name type="common">Threadworm</name>
    <dbReference type="NCBI Taxonomy" id="75913"/>
    <lineage>
        <taxon>Eukaryota</taxon>
        <taxon>Metazoa</taxon>
        <taxon>Ecdysozoa</taxon>
        <taxon>Nematoda</taxon>
        <taxon>Chromadorea</taxon>
        <taxon>Rhabditida</taxon>
        <taxon>Tylenchina</taxon>
        <taxon>Panagrolaimomorpha</taxon>
        <taxon>Strongyloidoidea</taxon>
        <taxon>Strongyloididae</taxon>
        <taxon>Strongyloides</taxon>
    </lineage>
</organism>
<name>A0A0K0F0V2_STRVS</name>
<accession>A0A0K0F0V2</accession>
<keyword evidence="2" id="KW-0472">Membrane</keyword>
<reference evidence="4" key="2">
    <citation type="submission" date="2015-08" db="UniProtKB">
        <authorList>
            <consortium name="WormBaseParasite"/>
        </authorList>
    </citation>
    <scope>IDENTIFICATION</scope>
</reference>
<keyword evidence="3" id="KW-1185">Reference proteome</keyword>
<keyword evidence="2" id="KW-1133">Transmembrane helix</keyword>
<sequence>MIPFTKYTYLFLLIIIFISIIDGKSLLKRVPYKTEADQVQTVIYKNLEYGMRFKYVTILVIVGGFFMSCALICLCCTCLLCISILQVSCCYPNIHDDESNNMNDEDEEDIDIDSKKNKQKHHQ</sequence>
<feature type="transmembrane region" description="Helical" evidence="2">
    <location>
        <begin position="55"/>
        <end position="85"/>
    </location>
</feature>
<dbReference type="WBParaSite" id="SVE_0241900.1">
    <property type="protein sequence ID" value="SVE_0241900.1"/>
    <property type="gene ID" value="SVE_0241900"/>
</dbReference>
<reference evidence="3" key="1">
    <citation type="submission" date="2014-07" db="EMBL/GenBank/DDBJ databases">
        <authorList>
            <person name="Martin A.A"/>
            <person name="De Silva N."/>
        </authorList>
    </citation>
    <scope>NUCLEOTIDE SEQUENCE</scope>
</reference>
<feature type="region of interest" description="Disordered" evidence="1">
    <location>
        <begin position="97"/>
        <end position="123"/>
    </location>
</feature>
<evidence type="ECO:0000256" key="2">
    <source>
        <dbReference type="SAM" id="Phobius"/>
    </source>
</evidence>
<keyword evidence="2" id="KW-0812">Transmembrane</keyword>
<evidence type="ECO:0000313" key="3">
    <source>
        <dbReference type="Proteomes" id="UP000035680"/>
    </source>
</evidence>
<proteinExistence type="predicted"/>
<feature type="transmembrane region" description="Helical" evidence="2">
    <location>
        <begin position="6"/>
        <end position="23"/>
    </location>
</feature>
<evidence type="ECO:0000313" key="4">
    <source>
        <dbReference type="WBParaSite" id="SVE_0241900.1"/>
    </source>
</evidence>
<dbReference type="AlphaFoldDB" id="A0A0K0F0V2"/>